<reference evidence="9" key="1">
    <citation type="journal article" date="2008" name="Nat. Genet.">
        <title>The Pristionchus pacificus genome provides a unique perspective on nematode lifestyle and parasitism.</title>
        <authorList>
            <person name="Dieterich C."/>
            <person name="Clifton S.W."/>
            <person name="Schuster L.N."/>
            <person name="Chinwalla A."/>
            <person name="Delehaunty K."/>
            <person name="Dinkelacker I."/>
            <person name="Fulton L."/>
            <person name="Fulton R."/>
            <person name="Godfrey J."/>
            <person name="Minx P."/>
            <person name="Mitreva M."/>
            <person name="Roeseler W."/>
            <person name="Tian H."/>
            <person name="Witte H."/>
            <person name="Yang S.P."/>
            <person name="Wilson R.K."/>
            <person name="Sommer R.J."/>
        </authorList>
    </citation>
    <scope>NUCLEOTIDE SEQUENCE [LARGE SCALE GENOMIC DNA]</scope>
    <source>
        <strain evidence="9">PS312</strain>
    </source>
</reference>
<feature type="compositionally biased region" description="Low complexity" evidence="7">
    <location>
        <begin position="225"/>
        <end position="235"/>
    </location>
</feature>
<dbReference type="GO" id="GO:0048468">
    <property type="term" value="P:cell development"/>
    <property type="evidence" value="ECO:0000318"/>
    <property type="project" value="GO_Central"/>
</dbReference>
<keyword evidence="3 6" id="KW-0238">DNA-binding</keyword>
<dbReference type="GO" id="GO:0006357">
    <property type="term" value="P:regulation of transcription by RNA polymerase II"/>
    <property type="evidence" value="ECO:0000318"/>
    <property type="project" value="GO_Central"/>
</dbReference>
<dbReference type="InterPro" id="IPR009057">
    <property type="entry name" value="Homeodomain-like_sf"/>
</dbReference>
<evidence type="ECO:0000256" key="3">
    <source>
        <dbReference type="ARBA" id="ARBA00023125"/>
    </source>
</evidence>
<comment type="similarity">
    <text evidence="2">Belongs to the TALE/IRO homeobox family.</text>
</comment>
<accession>A0A2A6CCF0</accession>
<evidence type="ECO:0000256" key="7">
    <source>
        <dbReference type="SAM" id="MobiDB-lite"/>
    </source>
</evidence>
<dbReference type="Gene3D" id="1.10.10.60">
    <property type="entry name" value="Homeodomain-like"/>
    <property type="match status" value="1"/>
</dbReference>
<feature type="compositionally biased region" description="Basic and acidic residues" evidence="7">
    <location>
        <begin position="207"/>
        <end position="224"/>
    </location>
</feature>
<dbReference type="InterPro" id="IPR017970">
    <property type="entry name" value="Homeobox_CS"/>
</dbReference>
<dbReference type="AlphaFoldDB" id="A0A2A6CCF0"/>
<sequence length="390" mass="40503">MMMSFNPSFNPLLAAAAAQMPTTPTKPSEGVPSTPDEALRALFAQVSGGGGPTSLPPGLFSGGTPFGAGSAAPGGMPFPSFLVQQSDFKPEMLQAIANAAAANGAPGGGPMLPIMDFTGFHPYGMDGVRRKNATRETTAPLKGWLSDHRKNPYPTKAEKVMLAFVTKMTLTQVSTWFANARRRLKKENKMTWSPRNRPGEDDDDLADLERPGSSKSDLSDDHNESNNNENNQSPNGVEDSPRKPKSLWSIADTVGVKADDEGTSGSSKAASTSPAAAEAGAGGQAAVLAAMAAAFQQQFAARQMMQLQMLQATAGGAAAAANPYLLMQAMQARLAAAPGAIGSLAGIPVSSLSPTSSTHSSDAEKPPTLIDATSEDAQVKEETPETPESN</sequence>
<comment type="subcellular location">
    <subcellularLocation>
        <location evidence="1 6">Nucleus</location>
    </subcellularLocation>
</comment>
<keyword evidence="4 6" id="KW-0371">Homeobox</keyword>
<evidence type="ECO:0000256" key="5">
    <source>
        <dbReference type="ARBA" id="ARBA00023242"/>
    </source>
</evidence>
<dbReference type="PANTHER" id="PTHR11211:SF40">
    <property type="entry name" value="MIRROR, ISOFORM C"/>
    <property type="match status" value="1"/>
</dbReference>
<dbReference type="FunFam" id="1.10.10.60:FF:000003">
    <property type="entry name" value="Iroquois-class homeobox protein IRX"/>
    <property type="match status" value="1"/>
</dbReference>
<dbReference type="PROSITE" id="PS50071">
    <property type="entry name" value="HOMEOBOX_2"/>
    <property type="match status" value="1"/>
</dbReference>
<dbReference type="Pfam" id="PF05920">
    <property type="entry name" value="Homeobox_KN"/>
    <property type="match status" value="1"/>
</dbReference>
<dbReference type="InterPro" id="IPR001356">
    <property type="entry name" value="HD"/>
</dbReference>
<dbReference type="PANTHER" id="PTHR11211">
    <property type="entry name" value="IROQUOIS-CLASS HOMEODOMAIN PROTEIN IRX"/>
    <property type="match status" value="1"/>
</dbReference>
<organism evidence="8 9">
    <name type="scientific">Pristionchus pacificus</name>
    <name type="common">Parasitic nematode worm</name>
    <dbReference type="NCBI Taxonomy" id="54126"/>
    <lineage>
        <taxon>Eukaryota</taxon>
        <taxon>Metazoa</taxon>
        <taxon>Ecdysozoa</taxon>
        <taxon>Nematoda</taxon>
        <taxon>Chromadorea</taxon>
        <taxon>Rhabditida</taxon>
        <taxon>Rhabditina</taxon>
        <taxon>Diplogasteromorpha</taxon>
        <taxon>Diplogasteroidea</taxon>
        <taxon>Neodiplogasteridae</taxon>
        <taxon>Pristionchus</taxon>
    </lineage>
</organism>
<feature type="region of interest" description="Disordered" evidence="7">
    <location>
        <begin position="348"/>
        <end position="390"/>
    </location>
</feature>
<accession>A0A8R1YE06</accession>
<gene>
    <name evidence="8" type="primary">WBGene00106151</name>
</gene>
<proteinExistence type="inferred from homology"/>
<evidence type="ECO:0000256" key="4">
    <source>
        <dbReference type="ARBA" id="ARBA00023155"/>
    </source>
</evidence>
<evidence type="ECO:0000313" key="8">
    <source>
        <dbReference type="EnsemblMetazoa" id="PPA16597.1"/>
    </source>
</evidence>
<dbReference type="SMART" id="SM00389">
    <property type="entry name" value="HOX"/>
    <property type="match status" value="1"/>
</dbReference>
<dbReference type="PROSITE" id="PS00027">
    <property type="entry name" value="HOMEOBOX_1"/>
    <property type="match status" value="1"/>
</dbReference>
<dbReference type="GO" id="GO:0000981">
    <property type="term" value="F:DNA-binding transcription factor activity, RNA polymerase II-specific"/>
    <property type="evidence" value="ECO:0000318"/>
    <property type="project" value="GO_Central"/>
</dbReference>
<evidence type="ECO:0000256" key="6">
    <source>
        <dbReference type="PROSITE-ProRule" id="PRU00108"/>
    </source>
</evidence>
<dbReference type="Proteomes" id="UP000005239">
    <property type="component" value="Unassembled WGS sequence"/>
</dbReference>
<name>A0A2A6CCF0_PRIPA</name>
<feature type="DNA-binding region" description="Homeobox" evidence="6">
    <location>
        <begin position="126"/>
        <end position="188"/>
    </location>
</feature>
<keyword evidence="9" id="KW-1185">Reference proteome</keyword>
<dbReference type="OrthoDB" id="5399138at2759"/>
<evidence type="ECO:0000256" key="1">
    <source>
        <dbReference type="ARBA" id="ARBA00004123"/>
    </source>
</evidence>
<feature type="region of interest" description="Disordered" evidence="7">
    <location>
        <begin position="188"/>
        <end position="244"/>
    </location>
</feature>
<feature type="compositionally biased region" description="Low complexity" evidence="7">
    <location>
        <begin position="350"/>
        <end position="360"/>
    </location>
</feature>
<dbReference type="GO" id="GO:0000978">
    <property type="term" value="F:RNA polymerase II cis-regulatory region sequence-specific DNA binding"/>
    <property type="evidence" value="ECO:0000318"/>
    <property type="project" value="GO_Central"/>
</dbReference>
<keyword evidence="5 6" id="KW-0539">Nucleus</keyword>
<dbReference type="EnsemblMetazoa" id="PPA16597.1">
    <property type="protein sequence ID" value="PPA16597.1"/>
    <property type="gene ID" value="WBGene00106151"/>
</dbReference>
<dbReference type="CDD" id="cd00086">
    <property type="entry name" value="homeodomain"/>
    <property type="match status" value="1"/>
</dbReference>
<evidence type="ECO:0000313" key="9">
    <source>
        <dbReference type="Proteomes" id="UP000005239"/>
    </source>
</evidence>
<dbReference type="GO" id="GO:0005634">
    <property type="term" value="C:nucleus"/>
    <property type="evidence" value="ECO:0000318"/>
    <property type="project" value="GO_Central"/>
</dbReference>
<reference evidence="8" key="2">
    <citation type="submission" date="2022-06" db="UniProtKB">
        <authorList>
            <consortium name="EnsemblMetazoa"/>
        </authorList>
    </citation>
    <scope>IDENTIFICATION</scope>
    <source>
        <strain evidence="8">PS312</strain>
    </source>
</reference>
<evidence type="ECO:0000256" key="2">
    <source>
        <dbReference type="ARBA" id="ARBA00008446"/>
    </source>
</evidence>
<dbReference type="GO" id="GO:0030182">
    <property type="term" value="P:neuron differentiation"/>
    <property type="evidence" value="ECO:0000318"/>
    <property type="project" value="GO_Central"/>
</dbReference>
<dbReference type="SUPFAM" id="SSF46689">
    <property type="entry name" value="Homeodomain-like"/>
    <property type="match status" value="1"/>
</dbReference>
<protein>
    <submittedName>
        <fullName evidence="8">Irx-1</fullName>
    </submittedName>
</protein>
<dbReference type="InterPro" id="IPR008422">
    <property type="entry name" value="KN_HD"/>
</dbReference>